<organism evidence="2">
    <name type="scientific">Hypocrea jecorina (strain QM6a)</name>
    <name type="common">Trichoderma reesei</name>
    <dbReference type="NCBI Taxonomy" id="431241"/>
    <lineage>
        <taxon>Eukaryota</taxon>
        <taxon>Fungi</taxon>
        <taxon>Dikarya</taxon>
        <taxon>Ascomycota</taxon>
        <taxon>Pezizomycotina</taxon>
        <taxon>Sordariomycetes</taxon>
        <taxon>Hypocreomycetidae</taxon>
        <taxon>Hypocreales</taxon>
        <taxon>Hypocreaceae</taxon>
        <taxon>Trichoderma</taxon>
    </lineage>
</organism>
<dbReference type="AlphaFoldDB" id="G0RH77"/>
<gene>
    <name evidence="1" type="ORF">TRIREDRAFT_106470</name>
</gene>
<dbReference type="GeneID" id="18481264"/>
<dbReference type="EMBL" id="GL985062">
    <property type="protein sequence ID" value="EGR49366.1"/>
    <property type="molecule type" value="Genomic_DNA"/>
</dbReference>
<dbReference type="KEGG" id="tre:TRIREDRAFT_106470"/>
<protein>
    <submittedName>
        <fullName evidence="1">Predicted protein</fullName>
    </submittedName>
</protein>
<evidence type="ECO:0000313" key="2">
    <source>
        <dbReference type="Proteomes" id="UP000008984"/>
    </source>
</evidence>
<keyword evidence="2" id="KW-1185">Reference proteome</keyword>
<accession>G0RH77</accession>
<reference evidence="1 2" key="1">
    <citation type="journal article" date="2008" name="Nat. Biotechnol.">
        <title>Genome sequencing and analysis of the biomass-degrading fungus Trichoderma reesei (syn. Hypocrea jecorina).</title>
        <authorList>
            <person name="Martinez D."/>
            <person name="Berka R.M."/>
            <person name="Henrissat B."/>
            <person name="Saloheimo M."/>
            <person name="Arvas M."/>
            <person name="Baker S.E."/>
            <person name="Chapman J."/>
            <person name="Chertkov O."/>
            <person name="Coutinho P.M."/>
            <person name="Cullen D."/>
            <person name="Danchin E.G."/>
            <person name="Grigoriev I.V."/>
            <person name="Harris P."/>
            <person name="Jackson M."/>
            <person name="Kubicek C.P."/>
            <person name="Han C.S."/>
            <person name="Ho I."/>
            <person name="Larrondo L.F."/>
            <person name="de Leon A.L."/>
            <person name="Magnuson J.K."/>
            <person name="Merino S."/>
            <person name="Misra M."/>
            <person name="Nelson B."/>
            <person name="Putnam N."/>
            <person name="Robbertse B."/>
            <person name="Salamov A.A."/>
            <person name="Schmoll M."/>
            <person name="Terry A."/>
            <person name="Thayer N."/>
            <person name="Westerholm-Parvinen A."/>
            <person name="Schoch C.L."/>
            <person name="Yao J."/>
            <person name="Barabote R."/>
            <person name="Nelson M.A."/>
            <person name="Detter C."/>
            <person name="Bruce D."/>
            <person name="Kuske C.R."/>
            <person name="Xie G."/>
            <person name="Richardson P."/>
            <person name="Rokhsar D.S."/>
            <person name="Lucas S.M."/>
            <person name="Rubin E.M."/>
            <person name="Dunn-Coleman N."/>
            <person name="Ward M."/>
            <person name="Brettin T.S."/>
        </authorList>
    </citation>
    <scope>NUCLEOTIDE SEQUENCE [LARGE SCALE GENOMIC DNA]</scope>
    <source>
        <strain evidence="1 2">QM6a</strain>
    </source>
</reference>
<proteinExistence type="predicted"/>
<name>G0RH77_HYPJQ</name>
<dbReference type="HOGENOM" id="CLU_2147677_0_0_1"/>
<dbReference type="Proteomes" id="UP000008984">
    <property type="component" value="Unassembled WGS sequence"/>
</dbReference>
<dbReference type="VEuPathDB" id="FungiDB:TRIREDRAFT_106470"/>
<sequence>MAEEARLLRLSLMERSITDEVLYDRYRYLDLHSHLQHLHGHELKSAGACNRALWLRSDAVTIQVPTTTAHGSGTDWWMVQVSWPGGGGLCKDGTGFGCIPATYILMLILIEFKAISYTSL</sequence>
<evidence type="ECO:0000313" key="1">
    <source>
        <dbReference type="EMBL" id="EGR49366.1"/>
    </source>
</evidence>
<dbReference type="RefSeq" id="XP_006964528.1">
    <property type="nucleotide sequence ID" value="XM_006964466.1"/>
</dbReference>